<evidence type="ECO:0000313" key="3">
    <source>
        <dbReference type="EMBL" id="RUQ86178.1"/>
    </source>
</evidence>
<evidence type="ECO:0000256" key="1">
    <source>
        <dbReference type="SAM" id="MobiDB-lite"/>
    </source>
</evidence>
<comment type="caution">
    <text evidence="3">The sequence shown here is derived from an EMBL/GenBank/DDBJ whole genome shotgun (WGS) entry which is preliminary data.</text>
</comment>
<name>A0ABY0C7Z6_9MICO</name>
<sequence length="508" mass="53115">MTRDAALSPTDDADLMPQRTAASPASDPLLAGYRLLRRVPDRHGGRVYHAAADGASGLRTSATIVVFDGDRGSELAMRLVERLELLGGDSIPRVLDVCVDRDGHPAVVLDFCGDLLSSILASGARLSGGEVVTLLAPVFAAVLAVHDRGFVHGGISSSCIAIGRNGRPVLLGCDRAEDLRGPGDRRERERRTADDARAFADLVEDLGAAVADVSESRRVRAAAAKIRDGASSPFSTSFRSEAEVRLFEIAEPAPLMFVREAEGADGAATEQVTRSLVPAERRRQRRRGGASVRFGRRPSVDGVRQVLAHASSRMSSLVGPLSASVRSGGRRRRVLLSAIAGICAAAVVVLLIPAGEPVAGQLEPGDVRTSPPSLAGATRGSSPGEDPDASPPEATADADADGGHSDDAIAGTRAVLDVVARCARDQTDVCWSAAVEPGSRLSAAVSHGGAAELPSALLLPVEAVEIVQEDDFGDARLIVITPTGETKPASVLMIRTEAGWRLREVFET</sequence>
<reference evidence="3 4" key="1">
    <citation type="submission" date="2018-12" db="EMBL/GenBank/DDBJ databases">
        <authorList>
            <person name="hu s."/>
            <person name="Xu Y."/>
            <person name="Xu B."/>
            <person name="Li F."/>
        </authorList>
    </citation>
    <scope>NUCLEOTIDE SEQUENCE [LARGE SCALE GENOMIC DNA]</scope>
    <source>
        <strain evidence="3 4">KSW2-17</strain>
    </source>
</reference>
<dbReference type="InterPro" id="IPR011009">
    <property type="entry name" value="Kinase-like_dom_sf"/>
</dbReference>
<keyword evidence="2" id="KW-0812">Transmembrane</keyword>
<feature type="transmembrane region" description="Helical" evidence="2">
    <location>
        <begin position="334"/>
        <end position="354"/>
    </location>
</feature>
<accession>A0ABY0C7Z6</accession>
<organism evidence="3 4">
    <name type="scientific">Labedella gwakjiensis</name>
    <dbReference type="NCBI Taxonomy" id="390269"/>
    <lineage>
        <taxon>Bacteria</taxon>
        <taxon>Bacillati</taxon>
        <taxon>Actinomycetota</taxon>
        <taxon>Actinomycetes</taxon>
        <taxon>Micrococcales</taxon>
        <taxon>Microbacteriaceae</taxon>
        <taxon>Labedella</taxon>
    </lineage>
</organism>
<proteinExistence type="predicted"/>
<evidence type="ECO:0008006" key="5">
    <source>
        <dbReference type="Google" id="ProtNLM"/>
    </source>
</evidence>
<keyword evidence="2" id="KW-0472">Membrane</keyword>
<dbReference type="Proteomes" id="UP000268291">
    <property type="component" value="Unassembled WGS sequence"/>
</dbReference>
<feature type="region of interest" description="Disordered" evidence="1">
    <location>
        <begin position="359"/>
        <end position="407"/>
    </location>
</feature>
<protein>
    <recommendedName>
        <fullName evidence="5">Protein kinase domain-containing protein</fullName>
    </recommendedName>
</protein>
<dbReference type="RefSeq" id="WP_127054247.1">
    <property type="nucleotide sequence ID" value="NZ_PYAU01000001.1"/>
</dbReference>
<dbReference type="Gene3D" id="1.10.510.10">
    <property type="entry name" value="Transferase(Phosphotransferase) domain 1"/>
    <property type="match status" value="1"/>
</dbReference>
<keyword evidence="2" id="KW-1133">Transmembrane helix</keyword>
<keyword evidence="4" id="KW-1185">Reference proteome</keyword>
<feature type="region of interest" description="Disordered" evidence="1">
    <location>
        <begin position="1"/>
        <end position="23"/>
    </location>
</feature>
<dbReference type="EMBL" id="RZGY01000001">
    <property type="protein sequence ID" value="RUQ86178.1"/>
    <property type="molecule type" value="Genomic_DNA"/>
</dbReference>
<evidence type="ECO:0000313" key="4">
    <source>
        <dbReference type="Proteomes" id="UP000268291"/>
    </source>
</evidence>
<evidence type="ECO:0000256" key="2">
    <source>
        <dbReference type="SAM" id="Phobius"/>
    </source>
</evidence>
<gene>
    <name evidence="3" type="ORF">ELQ93_03990</name>
</gene>
<dbReference type="SUPFAM" id="SSF56112">
    <property type="entry name" value="Protein kinase-like (PK-like)"/>
    <property type="match status" value="1"/>
</dbReference>